<dbReference type="EMBL" id="JASCZI010241731">
    <property type="protein sequence ID" value="MED6205952.1"/>
    <property type="molecule type" value="Genomic_DNA"/>
</dbReference>
<feature type="domain" description="CS" evidence="3">
    <location>
        <begin position="55"/>
        <end position="149"/>
    </location>
</feature>
<comment type="similarity">
    <text evidence="1">Belongs to the shikimate kinase family.</text>
</comment>
<reference evidence="4 5" key="1">
    <citation type="journal article" date="2023" name="Plants (Basel)">
        <title>Bridging the Gap: Combining Genomics and Transcriptomics Approaches to Understand Stylosanthes scabra, an Orphan Legume from the Brazilian Caatinga.</title>
        <authorList>
            <person name="Ferreira-Neto J.R.C."/>
            <person name="da Silva M.D."/>
            <person name="Binneck E."/>
            <person name="de Melo N.F."/>
            <person name="da Silva R.H."/>
            <person name="de Melo A.L.T.M."/>
            <person name="Pandolfi V."/>
            <person name="Bustamante F.O."/>
            <person name="Brasileiro-Vidal A.C."/>
            <person name="Benko-Iseppon A.M."/>
        </authorList>
    </citation>
    <scope>NUCLEOTIDE SEQUENCE [LARGE SCALE GENOMIC DNA]</scope>
    <source>
        <tissue evidence="4">Leaves</tissue>
    </source>
</reference>
<evidence type="ECO:0000313" key="4">
    <source>
        <dbReference type="EMBL" id="MED6205952.1"/>
    </source>
</evidence>
<evidence type="ECO:0000256" key="2">
    <source>
        <dbReference type="SAM" id="MobiDB-lite"/>
    </source>
</evidence>
<evidence type="ECO:0000256" key="1">
    <source>
        <dbReference type="ARBA" id="ARBA00006997"/>
    </source>
</evidence>
<proteinExistence type="inferred from homology"/>
<dbReference type="Gene3D" id="2.60.40.790">
    <property type="match status" value="1"/>
</dbReference>
<accession>A0ABU6Y691</accession>
<dbReference type="InterPro" id="IPR007052">
    <property type="entry name" value="CS_dom"/>
</dbReference>
<gene>
    <name evidence="4" type="primary">SKL2_2</name>
    <name evidence="4" type="ORF">PIB30_022398</name>
</gene>
<dbReference type="GO" id="GO:0016301">
    <property type="term" value="F:kinase activity"/>
    <property type="evidence" value="ECO:0007669"/>
    <property type="project" value="UniProtKB-KW"/>
</dbReference>
<comment type="caution">
    <text evidence="4">The sequence shown here is derived from an EMBL/GenBank/DDBJ whole genome shotgun (WGS) entry which is preliminary data.</text>
</comment>
<dbReference type="InterPro" id="IPR027417">
    <property type="entry name" value="P-loop_NTPase"/>
</dbReference>
<dbReference type="Proteomes" id="UP001341840">
    <property type="component" value="Unassembled WGS sequence"/>
</dbReference>
<feature type="compositionally biased region" description="Basic and acidic residues" evidence="2">
    <location>
        <begin position="318"/>
        <end position="334"/>
    </location>
</feature>
<protein>
    <submittedName>
        <fullName evidence="4">Inactive shikimate kinase like 2, chloroplastic</fullName>
    </submittedName>
</protein>
<dbReference type="PROSITE" id="PS51203">
    <property type="entry name" value="CS"/>
    <property type="match status" value="1"/>
</dbReference>
<keyword evidence="4" id="KW-0418">Kinase</keyword>
<dbReference type="InterPro" id="IPR008978">
    <property type="entry name" value="HSP20-like_chaperone"/>
</dbReference>
<evidence type="ECO:0000259" key="3">
    <source>
        <dbReference type="PROSITE" id="PS51203"/>
    </source>
</evidence>
<dbReference type="Gene3D" id="3.40.50.300">
    <property type="entry name" value="P-loop containing nucleotide triphosphate hydrolases"/>
    <property type="match status" value="1"/>
</dbReference>
<dbReference type="SUPFAM" id="SSF49764">
    <property type="entry name" value="HSP20-like chaperones"/>
    <property type="match status" value="1"/>
</dbReference>
<organism evidence="4 5">
    <name type="scientific">Stylosanthes scabra</name>
    <dbReference type="NCBI Taxonomy" id="79078"/>
    <lineage>
        <taxon>Eukaryota</taxon>
        <taxon>Viridiplantae</taxon>
        <taxon>Streptophyta</taxon>
        <taxon>Embryophyta</taxon>
        <taxon>Tracheophyta</taxon>
        <taxon>Spermatophyta</taxon>
        <taxon>Magnoliopsida</taxon>
        <taxon>eudicotyledons</taxon>
        <taxon>Gunneridae</taxon>
        <taxon>Pentapetalae</taxon>
        <taxon>rosids</taxon>
        <taxon>fabids</taxon>
        <taxon>Fabales</taxon>
        <taxon>Fabaceae</taxon>
        <taxon>Papilionoideae</taxon>
        <taxon>50 kb inversion clade</taxon>
        <taxon>dalbergioids sensu lato</taxon>
        <taxon>Dalbergieae</taxon>
        <taxon>Pterocarpus clade</taxon>
        <taxon>Stylosanthes</taxon>
    </lineage>
</organism>
<dbReference type="CDD" id="cd06463">
    <property type="entry name" value="p23_like"/>
    <property type="match status" value="1"/>
</dbReference>
<sequence length="415" mass="45220">MEAAAAAKGVCFLFRHPIPARSAAVSLPSFSYSHKHKHKHLVGLRSFRCSSTAPLSTTTYEFSDGSSEVDLRLNIGGFDVRSSRDLSVNADDTSLAIRVLRPGSPITLIETNRLFDRIKPAETIWYIDDDQLVVNFKKQDPDLKWPDIMESWESLAAGSTQLLKGASIYLVGDSTEINQKVAQELATGLGYTPLSTKELLESISNQTVDSWLLAEGSESVANAEGAVLESISSHVRTVVATLGGKHGAAGSADRWRHLYAGFTVWLSQTEAKGENFQSILGFFSWKKHLLLLLLQVFSGWGFGQGNDGEILSSSQRMGAKDEDSAKEETHKSVRDGSTAYTNADVVVKLQGWDAAYAKSVAQACLSALKQLILSDKKLPGKKSLYIRLGCRGDWPNIKPPGWDPSSEGEINLGTQ</sequence>
<evidence type="ECO:0000313" key="5">
    <source>
        <dbReference type="Proteomes" id="UP001341840"/>
    </source>
</evidence>
<name>A0ABU6Y691_9FABA</name>
<keyword evidence="5" id="KW-1185">Reference proteome</keyword>
<dbReference type="PANTHER" id="PTHR21087:SF23">
    <property type="entry name" value="INACTIVE SHIKIMATE KINASE LIKE 2, CHLOROPLASTIC-RELATED"/>
    <property type="match status" value="1"/>
</dbReference>
<feature type="region of interest" description="Disordered" evidence="2">
    <location>
        <begin position="314"/>
        <end position="334"/>
    </location>
</feature>
<dbReference type="PANTHER" id="PTHR21087">
    <property type="entry name" value="SHIKIMATE KINASE"/>
    <property type="match status" value="1"/>
</dbReference>
<keyword evidence="4" id="KW-0808">Transferase</keyword>